<evidence type="ECO:0000256" key="1">
    <source>
        <dbReference type="SAM" id="MobiDB-lite"/>
    </source>
</evidence>
<reference evidence="2 3" key="1">
    <citation type="journal article" date="2018" name="New Phytol.">
        <title>Phylogenomics of Endogonaceae and evolution of mycorrhizas within Mucoromycota.</title>
        <authorList>
            <person name="Chang Y."/>
            <person name="Desiro A."/>
            <person name="Na H."/>
            <person name="Sandor L."/>
            <person name="Lipzen A."/>
            <person name="Clum A."/>
            <person name="Barry K."/>
            <person name="Grigoriev I.V."/>
            <person name="Martin F.M."/>
            <person name="Stajich J.E."/>
            <person name="Smith M.E."/>
            <person name="Bonito G."/>
            <person name="Spatafora J.W."/>
        </authorList>
    </citation>
    <scope>NUCLEOTIDE SEQUENCE [LARGE SCALE GENOMIC DNA]</scope>
    <source>
        <strain evidence="2 3">AD002</strain>
    </source>
</reference>
<dbReference type="InterPro" id="IPR012337">
    <property type="entry name" value="RNaseH-like_sf"/>
</dbReference>
<evidence type="ECO:0000313" key="2">
    <source>
        <dbReference type="EMBL" id="RUS23569.1"/>
    </source>
</evidence>
<dbReference type="AlphaFoldDB" id="A0A433Q182"/>
<dbReference type="Gene3D" id="3.30.420.10">
    <property type="entry name" value="Ribonuclease H-like superfamily/Ribonuclease H"/>
    <property type="match status" value="1"/>
</dbReference>
<sequence length="295" mass="32230">MLAATTTHATAPPLPPLRRFRDRSFQAQLVRATCSLILPSERAVGRFPFLRLAHRHTALRWLLGKRAAQQREEGDTSIEACENYNGLLERFAGLGGSEDGMEAVVLRKIIVKELIDTGDAVGAKHFADAWRLTEFADAVGKAGRTKAKVGGYRKDRRISTHPPPNLGADHVSHGVSSSSQHASSAATTVSTYCLPSTVRVEWIRTAADLPLLREILARTELCGIDSEWLPLFGGETAPQRTALVQMACRPSTAGGEVVLLLDVVSLLGRTDEGAIREEVEKVMAVFFADRRVRKI</sequence>
<dbReference type="InterPro" id="IPR036397">
    <property type="entry name" value="RNaseH_sf"/>
</dbReference>
<organism evidence="2 3">
    <name type="scientific">Jimgerdemannia flammicorona</name>
    <dbReference type="NCBI Taxonomy" id="994334"/>
    <lineage>
        <taxon>Eukaryota</taxon>
        <taxon>Fungi</taxon>
        <taxon>Fungi incertae sedis</taxon>
        <taxon>Mucoromycota</taxon>
        <taxon>Mucoromycotina</taxon>
        <taxon>Endogonomycetes</taxon>
        <taxon>Endogonales</taxon>
        <taxon>Endogonaceae</taxon>
        <taxon>Jimgerdemannia</taxon>
    </lineage>
</organism>
<evidence type="ECO:0000313" key="3">
    <source>
        <dbReference type="Proteomes" id="UP000274822"/>
    </source>
</evidence>
<feature type="region of interest" description="Disordered" evidence="1">
    <location>
        <begin position="150"/>
        <end position="180"/>
    </location>
</feature>
<protein>
    <recommendedName>
        <fullName evidence="4">3'-5' exonuclease domain-containing protein</fullName>
    </recommendedName>
</protein>
<dbReference type="EMBL" id="RBNJ01019339">
    <property type="protein sequence ID" value="RUS23569.1"/>
    <property type="molecule type" value="Genomic_DNA"/>
</dbReference>
<keyword evidence="3" id="KW-1185">Reference proteome</keyword>
<evidence type="ECO:0008006" key="4">
    <source>
        <dbReference type="Google" id="ProtNLM"/>
    </source>
</evidence>
<proteinExistence type="predicted"/>
<name>A0A433Q182_9FUNG</name>
<feature type="non-terminal residue" evidence="2">
    <location>
        <position position="295"/>
    </location>
</feature>
<dbReference type="SUPFAM" id="SSF53098">
    <property type="entry name" value="Ribonuclease H-like"/>
    <property type="match status" value="1"/>
</dbReference>
<dbReference type="GO" id="GO:0003676">
    <property type="term" value="F:nucleic acid binding"/>
    <property type="evidence" value="ECO:0007669"/>
    <property type="project" value="InterPro"/>
</dbReference>
<comment type="caution">
    <text evidence="2">The sequence shown here is derived from an EMBL/GenBank/DDBJ whole genome shotgun (WGS) entry which is preliminary data.</text>
</comment>
<dbReference type="Proteomes" id="UP000274822">
    <property type="component" value="Unassembled WGS sequence"/>
</dbReference>
<gene>
    <name evidence="2" type="ORF">BC938DRAFT_474940</name>
</gene>
<accession>A0A433Q182</accession>